<dbReference type="PROSITE" id="PS51375">
    <property type="entry name" value="PPR"/>
    <property type="match status" value="5"/>
</dbReference>
<feature type="repeat" description="PPR" evidence="2">
    <location>
        <begin position="273"/>
        <end position="307"/>
    </location>
</feature>
<evidence type="ECO:0000313" key="3">
    <source>
        <dbReference type="EMBL" id="KAF8412979.1"/>
    </source>
</evidence>
<sequence length="576" mass="63989">MINFRPKDVVSWTNLISSLARRGSSSEMALFEATSMRNSGIEPNSYTLVCLIKASTNLGWIFYGQQLHSYILQSGFDSNIFVSSSLISFYMKCQLFNDAHKVFVDIPQSNVVSWNSLISGYLQCGKFHKALSLVPELDRSDLQADSFTFTAAIAACAKLCFLNLGKSIHSKIVKFGLESCFVVGNCLIDMYGKCGSVEESIRVFHEMINKDVISWNSVIEASARNGELKAALSFLHRMPFPDAISYNEVINGIAQFGNMEDAVRILMETPNPNSSSWNSIIAGYVNKDRAREALDFFSKMHSKDIKMDQFTFSSILSGVAFISALTWGTLIHCCTIKFGLDTPIVVGSALIDMYSNCGQVNMAESIFCSLPRKNLVTWNTMISGYAHNGNAREVIRLFEELKMVQDLEPDAITFLSVLSSCWQNGELMHLGIQYFELMVNYYGIFPTPEHCSCMIHLMGQRGEIRKAERMIHEMGFGSCGLVWRALLGACGVCGDLRVAEVAAAKVIELEGNNEFVYVLLSNISASHGRWGDVSEIRELMREKGLRKEAGCSWIEVENVVSTSAIGADLTLKSNII</sequence>
<evidence type="ECO:0000313" key="4">
    <source>
        <dbReference type="Proteomes" id="UP000655225"/>
    </source>
</evidence>
<feature type="repeat" description="PPR" evidence="2">
    <location>
        <begin position="180"/>
        <end position="214"/>
    </location>
</feature>
<evidence type="ECO:0000256" key="2">
    <source>
        <dbReference type="PROSITE-ProRule" id="PRU00708"/>
    </source>
</evidence>
<dbReference type="InterPro" id="IPR011990">
    <property type="entry name" value="TPR-like_helical_dom_sf"/>
</dbReference>
<feature type="repeat" description="PPR" evidence="2">
    <location>
        <begin position="374"/>
        <end position="409"/>
    </location>
</feature>
<dbReference type="FunFam" id="1.25.40.10:FF:000453">
    <property type="entry name" value="Pentatricopeptide repeat-containing protein mitochondrial"/>
    <property type="match status" value="1"/>
</dbReference>
<gene>
    <name evidence="3" type="ORF">HHK36_000951</name>
</gene>
<feature type="repeat" description="PPR" evidence="2">
    <location>
        <begin position="110"/>
        <end position="144"/>
    </location>
</feature>
<evidence type="ECO:0000256" key="1">
    <source>
        <dbReference type="ARBA" id="ARBA00022737"/>
    </source>
</evidence>
<dbReference type="NCBIfam" id="TIGR00756">
    <property type="entry name" value="PPR"/>
    <property type="match status" value="4"/>
</dbReference>
<dbReference type="GO" id="GO:0009451">
    <property type="term" value="P:RNA modification"/>
    <property type="evidence" value="ECO:0007669"/>
    <property type="project" value="InterPro"/>
</dbReference>
<dbReference type="InterPro" id="IPR002885">
    <property type="entry name" value="PPR_rpt"/>
</dbReference>
<dbReference type="PANTHER" id="PTHR47926:SF342">
    <property type="entry name" value="TETRATRICOPEPTIDE-LIKE HELICAL DOMAIN-CONTAINING PROTEIN-RELATED"/>
    <property type="match status" value="1"/>
</dbReference>
<dbReference type="OrthoDB" id="1662615at2759"/>
<dbReference type="Pfam" id="PF20431">
    <property type="entry name" value="E_motif"/>
    <property type="match status" value="1"/>
</dbReference>
<dbReference type="FunFam" id="1.25.40.10:FF:000090">
    <property type="entry name" value="Pentatricopeptide repeat-containing protein, chloroplastic"/>
    <property type="match status" value="1"/>
</dbReference>
<comment type="caution">
    <text evidence="3">The sequence shown here is derived from an EMBL/GenBank/DDBJ whole genome shotgun (WGS) entry which is preliminary data.</text>
</comment>
<keyword evidence="1" id="KW-0677">Repeat</keyword>
<dbReference type="AlphaFoldDB" id="A0A834ZRY6"/>
<protein>
    <recommendedName>
        <fullName evidence="5">Chlororespiratory reduction 4</fullName>
    </recommendedName>
</protein>
<evidence type="ECO:0008006" key="5">
    <source>
        <dbReference type="Google" id="ProtNLM"/>
    </source>
</evidence>
<dbReference type="FunFam" id="1.25.40.10:FF:001486">
    <property type="entry name" value="Pentatricopeptide repeat-containing protein mitochondrial"/>
    <property type="match status" value="1"/>
</dbReference>
<keyword evidence="4" id="KW-1185">Reference proteome</keyword>
<proteinExistence type="predicted"/>
<dbReference type="EMBL" id="JABCRI010000001">
    <property type="protein sequence ID" value="KAF8412979.1"/>
    <property type="molecule type" value="Genomic_DNA"/>
</dbReference>
<organism evidence="3 4">
    <name type="scientific">Tetracentron sinense</name>
    <name type="common">Spur-leaf</name>
    <dbReference type="NCBI Taxonomy" id="13715"/>
    <lineage>
        <taxon>Eukaryota</taxon>
        <taxon>Viridiplantae</taxon>
        <taxon>Streptophyta</taxon>
        <taxon>Embryophyta</taxon>
        <taxon>Tracheophyta</taxon>
        <taxon>Spermatophyta</taxon>
        <taxon>Magnoliopsida</taxon>
        <taxon>Trochodendrales</taxon>
        <taxon>Trochodendraceae</taxon>
        <taxon>Tetracentron</taxon>
    </lineage>
</organism>
<dbReference type="FunFam" id="1.25.40.10:FF:000606">
    <property type="entry name" value="Putative pentatricopeptide repeat-containing protein"/>
    <property type="match status" value="1"/>
</dbReference>
<dbReference type="Pfam" id="PF13041">
    <property type="entry name" value="PPR_2"/>
    <property type="match status" value="3"/>
</dbReference>
<dbReference type="GO" id="GO:0003723">
    <property type="term" value="F:RNA binding"/>
    <property type="evidence" value="ECO:0007669"/>
    <property type="project" value="InterPro"/>
</dbReference>
<dbReference type="InterPro" id="IPR046960">
    <property type="entry name" value="PPR_At4g14850-like_plant"/>
</dbReference>
<dbReference type="OMA" id="PSVEHCC"/>
<dbReference type="Proteomes" id="UP000655225">
    <property type="component" value="Unassembled WGS sequence"/>
</dbReference>
<dbReference type="Pfam" id="PF01535">
    <property type="entry name" value="PPR"/>
    <property type="match status" value="4"/>
</dbReference>
<dbReference type="PANTHER" id="PTHR47926">
    <property type="entry name" value="PENTATRICOPEPTIDE REPEAT-CONTAINING PROTEIN"/>
    <property type="match status" value="1"/>
</dbReference>
<name>A0A834ZRY6_TETSI</name>
<reference evidence="3 4" key="1">
    <citation type="submission" date="2020-04" db="EMBL/GenBank/DDBJ databases">
        <title>Plant Genome Project.</title>
        <authorList>
            <person name="Zhang R.-G."/>
        </authorList>
    </citation>
    <scope>NUCLEOTIDE SEQUENCE [LARGE SCALE GENOMIC DNA]</scope>
    <source>
        <strain evidence="3">YNK0</strain>
        <tissue evidence="3">Leaf</tissue>
    </source>
</reference>
<feature type="repeat" description="PPR" evidence="2">
    <location>
        <begin position="8"/>
        <end position="43"/>
    </location>
</feature>
<dbReference type="Gene3D" id="1.25.40.10">
    <property type="entry name" value="Tetratricopeptide repeat domain"/>
    <property type="match status" value="6"/>
</dbReference>
<accession>A0A834ZRY6</accession>
<dbReference type="InterPro" id="IPR046848">
    <property type="entry name" value="E_motif"/>
</dbReference>